<dbReference type="GO" id="GO:0000398">
    <property type="term" value="P:mRNA splicing, via spliceosome"/>
    <property type="evidence" value="ECO:0007669"/>
    <property type="project" value="TreeGrafter"/>
</dbReference>
<dbReference type="PROSITE" id="PS50294">
    <property type="entry name" value="WD_REPEATS_REGION"/>
    <property type="match status" value="4"/>
</dbReference>
<keyword evidence="1 3" id="KW-0853">WD repeat</keyword>
<dbReference type="SMART" id="SM00320">
    <property type="entry name" value="WD40"/>
    <property type="match status" value="7"/>
</dbReference>
<feature type="repeat" description="WD" evidence="3">
    <location>
        <begin position="314"/>
        <end position="348"/>
    </location>
</feature>
<dbReference type="GO" id="GO:0017070">
    <property type="term" value="F:U6 snRNA binding"/>
    <property type="evidence" value="ECO:0007669"/>
    <property type="project" value="TreeGrafter"/>
</dbReference>
<name>A0A210R4V6_MIZYE</name>
<feature type="repeat" description="WD" evidence="3">
    <location>
        <begin position="391"/>
        <end position="432"/>
    </location>
</feature>
<dbReference type="GO" id="GO:0030621">
    <property type="term" value="F:U4 snRNA binding"/>
    <property type="evidence" value="ECO:0007669"/>
    <property type="project" value="TreeGrafter"/>
</dbReference>
<evidence type="ECO:0000256" key="3">
    <source>
        <dbReference type="PROSITE-ProRule" id="PRU00221"/>
    </source>
</evidence>
<dbReference type="Pfam" id="PF08799">
    <property type="entry name" value="PRP4"/>
    <property type="match status" value="1"/>
</dbReference>
<dbReference type="SUPFAM" id="SSF158230">
    <property type="entry name" value="PRP4-like"/>
    <property type="match status" value="1"/>
</dbReference>
<dbReference type="SUPFAM" id="SSF50978">
    <property type="entry name" value="WD40 repeat-like"/>
    <property type="match status" value="1"/>
</dbReference>
<organism evidence="5 6">
    <name type="scientific">Mizuhopecten yessoensis</name>
    <name type="common">Japanese scallop</name>
    <name type="synonym">Patinopecten yessoensis</name>
    <dbReference type="NCBI Taxonomy" id="6573"/>
    <lineage>
        <taxon>Eukaryota</taxon>
        <taxon>Metazoa</taxon>
        <taxon>Spiralia</taxon>
        <taxon>Lophotrochozoa</taxon>
        <taxon>Mollusca</taxon>
        <taxon>Bivalvia</taxon>
        <taxon>Autobranchia</taxon>
        <taxon>Pteriomorphia</taxon>
        <taxon>Pectinida</taxon>
        <taxon>Pectinoidea</taxon>
        <taxon>Pectinidae</taxon>
        <taxon>Mizuhopecten</taxon>
    </lineage>
</organism>
<dbReference type="FunFam" id="2.130.10.10:FF:001300">
    <property type="entry name" value="U4/U6 small nuclear ribonucleoprotein Prp4"/>
    <property type="match status" value="1"/>
</dbReference>
<dbReference type="PRINTS" id="PR00320">
    <property type="entry name" value="GPROTEINBRPT"/>
</dbReference>
<dbReference type="Pfam" id="PF00400">
    <property type="entry name" value="WD40"/>
    <property type="match status" value="7"/>
</dbReference>
<proteinExistence type="predicted"/>
<reference evidence="5 6" key="1">
    <citation type="journal article" date="2017" name="Nat. Ecol. Evol.">
        <title>Scallop genome provides insights into evolution of bilaterian karyotype and development.</title>
        <authorList>
            <person name="Wang S."/>
            <person name="Zhang J."/>
            <person name="Jiao W."/>
            <person name="Li J."/>
            <person name="Xun X."/>
            <person name="Sun Y."/>
            <person name="Guo X."/>
            <person name="Huan P."/>
            <person name="Dong B."/>
            <person name="Zhang L."/>
            <person name="Hu X."/>
            <person name="Sun X."/>
            <person name="Wang J."/>
            <person name="Zhao C."/>
            <person name="Wang Y."/>
            <person name="Wang D."/>
            <person name="Huang X."/>
            <person name="Wang R."/>
            <person name="Lv J."/>
            <person name="Li Y."/>
            <person name="Zhang Z."/>
            <person name="Liu B."/>
            <person name="Lu W."/>
            <person name="Hui Y."/>
            <person name="Liang J."/>
            <person name="Zhou Z."/>
            <person name="Hou R."/>
            <person name="Li X."/>
            <person name="Liu Y."/>
            <person name="Li H."/>
            <person name="Ning X."/>
            <person name="Lin Y."/>
            <person name="Zhao L."/>
            <person name="Xing Q."/>
            <person name="Dou J."/>
            <person name="Li Y."/>
            <person name="Mao J."/>
            <person name="Guo H."/>
            <person name="Dou H."/>
            <person name="Li T."/>
            <person name="Mu C."/>
            <person name="Jiang W."/>
            <person name="Fu Q."/>
            <person name="Fu X."/>
            <person name="Miao Y."/>
            <person name="Liu J."/>
            <person name="Yu Q."/>
            <person name="Li R."/>
            <person name="Liao H."/>
            <person name="Li X."/>
            <person name="Kong Y."/>
            <person name="Jiang Z."/>
            <person name="Chourrout D."/>
            <person name="Li R."/>
            <person name="Bao Z."/>
        </authorList>
    </citation>
    <scope>NUCLEOTIDE SEQUENCE [LARGE SCALE GENOMIC DNA]</scope>
    <source>
        <strain evidence="5 6">PY_sf001</strain>
    </source>
</reference>
<keyword evidence="5" id="KW-0687">Ribonucleoprotein</keyword>
<dbReference type="InterPro" id="IPR036285">
    <property type="entry name" value="PRP4-like_sf"/>
</dbReference>
<dbReference type="InterPro" id="IPR020472">
    <property type="entry name" value="WD40_PAC1"/>
</dbReference>
<dbReference type="CDD" id="cd00200">
    <property type="entry name" value="WD40"/>
    <property type="match status" value="1"/>
</dbReference>
<dbReference type="PANTHER" id="PTHR19846:SF0">
    <property type="entry name" value="PRE-MRNA PROCESSING FACTOR 4"/>
    <property type="match status" value="1"/>
</dbReference>
<evidence type="ECO:0000313" key="5">
    <source>
        <dbReference type="EMBL" id="OWF56103.1"/>
    </source>
</evidence>
<dbReference type="Proteomes" id="UP000242188">
    <property type="component" value="Unassembled WGS sequence"/>
</dbReference>
<keyword evidence="2" id="KW-0677">Repeat</keyword>
<feature type="repeat" description="WD" evidence="3">
    <location>
        <begin position="433"/>
        <end position="465"/>
    </location>
</feature>
<evidence type="ECO:0000256" key="2">
    <source>
        <dbReference type="ARBA" id="ARBA00022737"/>
    </source>
</evidence>
<accession>A0A210R4V6</accession>
<dbReference type="PANTHER" id="PTHR19846">
    <property type="entry name" value="WD40 REPEAT PROTEIN"/>
    <property type="match status" value="1"/>
</dbReference>
<feature type="domain" description="Pre-mRNA processing factor 4 (PRP4)-like" evidence="4">
    <location>
        <begin position="90"/>
        <end position="142"/>
    </location>
</feature>
<dbReference type="SMART" id="SM00500">
    <property type="entry name" value="SFM"/>
    <property type="match status" value="1"/>
</dbReference>
<keyword evidence="6" id="KW-1185">Reference proteome</keyword>
<dbReference type="STRING" id="6573.A0A210R4V6"/>
<dbReference type="GO" id="GO:0046540">
    <property type="term" value="C:U4/U6 x U5 tri-snRNP complex"/>
    <property type="evidence" value="ECO:0007669"/>
    <property type="project" value="TreeGrafter"/>
</dbReference>
<dbReference type="OrthoDB" id="540662at2759"/>
<dbReference type="Gene3D" id="4.10.280.110">
    <property type="entry name" value="Pre-mRNA processing factor 4 domain"/>
    <property type="match status" value="1"/>
</dbReference>
<protein>
    <submittedName>
        <fullName evidence="5">U4/U6 small nuclear ribonucleoprotein Prp4</fullName>
    </submittedName>
</protein>
<dbReference type="InterPro" id="IPR014906">
    <property type="entry name" value="PRP4-like"/>
</dbReference>
<dbReference type="EMBL" id="NEDP02000337">
    <property type="protein sequence ID" value="OWF56103.1"/>
    <property type="molecule type" value="Genomic_DNA"/>
</dbReference>
<dbReference type="PROSITE" id="PS50082">
    <property type="entry name" value="WD_REPEATS_2"/>
    <property type="match status" value="6"/>
</dbReference>
<dbReference type="Gene3D" id="2.130.10.10">
    <property type="entry name" value="YVTN repeat-like/Quinoprotein amine dehydrogenase"/>
    <property type="match status" value="2"/>
</dbReference>
<dbReference type="InterPro" id="IPR001680">
    <property type="entry name" value="WD40_rpt"/>
</dbReference>
<dbReference type="FunFam" id="2.130.10.10:FF:000411">
    <property type="entry name" value="U4/U6 small nuclear ribonucleoprotein Prp4"/>
    <property type="match status" value="1"/>
</dbReference>
<dbReference type="AlphaFoldDB" id="A0A210R4V6"/>
<evidence type="ECO:0000259" key="4">
    <source>
        <dbReference type="SMART" id="SM00500"/>
    </source>
</evidence>
<dbReference type="InterPro" id="IPR019775">
    <property type="entry name" value="WD40_repeat_CS"/>
</dbReference>
<evidence type="ECO:0000313" key="6">
    <source>
        <dbReference type="Proteomes" id="UP000242188"/>
    </source>
</evidence>
<comment type="caution">
    <text evidence="5">The sequence shown here is derived from an EMBL/GenBank/DDBJ whole genome shotgun (WGS) entry which is preliminary data.</text>
</comment>
<feature type="repeat" description="WD" evidence="3">
    <location>
        <begin position="349"/>
        <end position="390"/>
    </location>
</feature>
<feature type="repeat" description="WD" evidence="3">
    <location>
        <begin position="256"/>
        <end position="305"/>
    </location>
</feature>
<evidence type="ECO:0000256" key="1">
    <source>
        <dbReference type="ARBA" id="ARBA00022574"/>
    </source>
</evidence>
<dbReference type="InterPro" id="IPR036322">
    <property type="entry name" value="WD40_repeat_dom_sf"/>
</dbReference>
<dbReference type="PROSITE" id="PS00678">
    <property type="entry name" value="WD_REPEATS_1"/>
    <property type="match status" value="2"/>
</dbReference>
<gene>
    <name evidence="5" type="ORF">KP79_PYT03654</name>
</gene>
<sequence length="515" mass="57609">MSDDEEEAVLHFRPNKPVLYGSLEDKERQRLANVKTSGSLATDAIEAGKAAGNILISDGSRYEISDHVDQSDLLAELERRKKARHIHVSTDDSEVKASLRQLDEPICLFGEGPADRRERLKKLLAQIGEDSLKQKKEEEIQLKKKKAEENITWYHEGSKSLKEARYWLAQYSIPRAKTRLGAQKQTKFIPTTQKNAKTQDIQKRIGAVSNECSQIGDNRPLSYCHFSPNGKILAVSSWSGLCKLWSIPDCGLIRQLRGHNGNVGAIVFHPQATVSLDDKACCMASCGQDGSVKLWNLVSEEPMADIEGHAPYRVSRLAYHPSGRFLGTCCFDNSWRLWDLEAQEEILHQEGHSKPVYDIAFQNDGALAVTGGMDGFGRVWDLRTGRCIMFMEGHLKSVLGVDFSPDGYHIATGSEDNTAKIWDLRQHKCIYTIPAHTNLVSKVKFQPDQSSYLVTSSYDCTSKIWAHPTWAPLKTLAGHEGKVMAVDISPDRKYIASVSYDRTFKLWATDSQGGL</sequence>
<feature type="repeat" description="WD" evidence="3">
    <location>
        <begin position="476"/>
        <end position="515"/>
    </location>
</feature>
<dbReference type="InterPro" id="IPR015943">
    <property type="entry name" value="WD40/YVTN_repeat-like_dom_sf"/>
</dbReference>